<reference evidence="1" key="1">
    <citation type="submission" date="2021-05" db="EMBL/GenBank/DDBJ databases">
        <authorList>
            <person name="Scholz U."/>
            <person name="Mascher M."/>
            <person name="Fiebig A."/>
        </authorList>
    </citation>
    <scope>NUCLEOTIDE SEQUENCE [LARGE SCALE GENOMIC DNA]</scope>
</reference>
<keyword evidence="2" id="KW-1185">Reference proteome</keyword>
<sequence>MAALRVAARRVVGGGGGQTPAVAVGEAQRRLFPRLFQVDRARSTTSSAAAANSNAAQGKGLIVEDRERRVKLLMDIHERKEALYDLTSEAERIYNLPRREAREIARLRQELATQVDRRPNDGTWRLLRAKGIFEHYGGLAALMFSTYVLTSMCIGSIVELEPHEQRWLKKKRSEASKAKSGDKASPN</sequence>
<proteinExistence type="predicted"/>
<organism evidence="1 2">
    <name type="scientific">Avena sativa</name>
    <name type="common">Oat</name>
    <dbReference type="NCBI Taxonomy" id="4498"/>
    <lineage>
        <taxon>Eukaryota</taxon>
        <taxon>Viridiplantae</taxon>
        <taxon>Streptophyta</taxon>
        <taxon>Embryophyta</taxon>
        <taxon>Tracheophyta</taxon>
        <taxon>Spermatophyta</taxon>
        <taxon>Magnoliopsida</taxon>
        <taxon>Liliopsida</taxon>
        <taxon>Poales</taxon>
        <taxon>Poaceae</taxon>
        <taxon>BOP clade</taxon>
        <taxon>Pooideae</taxon>
        <taxon>Poodae</taxon>
        <taxon>Poeae</taxon>
        <taxon>Poeae Chloroplast Group 1 (Aveneae type)</taxon>
        <taxon>Aveninae</taxon>
        <taxon>Avena</taxon>
    </lineage>
</organism>
<protein>
    <submittedName>
        <fullName evidence="1">Uncharacterized protein</fullName>
    </submittedName>
</protein>
<accession>A0ACD5TD86</accession>
<dbReference type="EnsemblPlants" id="AVESA.00010b.r2.1AG0033960.1">
    <property type="protein sequence ID" value="AVESA.00010b.r2.1AG0033960.1.CDS"/>
    <property type="gene ID" value="AVESA.00010b.r2.1AG0033960"/>
</dbReference>
<evidence type="ECO:0000313" key="2">
    <source>
        <dbReference type="Proteomes" id="UP001732700"/>
    </source>
</evidence>
<reference evidence="1" key="2">
    <citation type="submission" date="2025-09" db="UniProtKB">
        <authorList>
            <consortium name="EnsemblPlants"/>
        </authorList>
    </citation>
    <scope>IDENTIFICATION</scope>
</reference>
<name>A0ACD5TD86_AVESA</name>
<evidence type="ECO:0000313" key="1">
    <source>
        <dbReference type="EnsemblPlants" id="AVESA.00010b.r2.1AG0033960.1.CDS"/>
    </source>
</evidence>
<dbReference type="Proteomes" id="UP001732700">
    <property type="component" value="Chromosome 1A"/>
</dbReference>